<gene>
    <name evidence="1" type="ORF">G5B40_02195</name>
</gene>
<reference evidence="1 2" key="1">
    <citation type="submission" date="2020-02" db="EMBL/GenBank/DDBJ databases">
        <title>complete genome sequence of Rhodobacteraceae bacterium.</title>
        <authorList>
            <person name="Park J."/>
            <person name="Kim Y.-S."/>
            <person name="Kim K.-H."/>
        </authorList>
    </citation>
    <scope>NUCLEOTIDE SEQUENCE [LARGE SCALE GENOMIC DNA]</scope>
    <source>
        <strain evidence="1 2">RR4-56</strain>
    </source>
</reference>
<dbReference type="Proteomes" id="UP000503336">
    <property type="component" value="Chromosome"/>
</dbReference>
<dbReference type="KEGG" id="hdh:G5B40_02195"/>
<name>A0A7L5BST0_9RHOB</name>
<dbReference type="Pfam" id="PF06620">
    <property type="entry name" value="DUF1150"/>
    <property type="match status" value="1"/>
</dbReference>
<evidence type="ECO:0000313" key="2">
    <source>
        <dbReference type="Proteomes" id="UP000503336"/>
    </source>
</evidence>
<evidence type="ECO:0000313" key="1">
    <source>
        <dbReference type="EMBL" id="QIE54355.1"/>
    </source>
</evidence>
<dbReference type="RefSeq" id="WP_165094464.1">
    <property type="nucleotide sequence ID" value="NZ_CP049056.1"/>
</dbReference>
<accession>A0A7L5BST0</accession>
<proteinExistence type="predicted"/>
<dbReference type="AlphaFoldDB" id="A0A7L5BST0"/>
<protein>
    <submittedName>
        <fullName evidence="1">DUF1150 family protein</fullName>
    </submittedName>
</protein>
<dbReference type="EMBL" id="CP049056">
    <property type="protein sequence ID" value="QIE54355.1"/>
    <property type="molecule type" value="Genomic_DNA"/>
</dbReference>
<dbReference type="InterPro" id="IPR009531">
    <property type="entry name" value="DUF1150"/>
</dbReference>
<sequence>MTHDYPTDALVPDARRIVYVRQVRPDELPQEVTPETALYSIHDEAGNRLGLAPGRDLAFLAARQHELTPVSVH</sequence>
<organism evidence="1 2">
    <name type="scientific">Pikeienuella piscinae</name>
    <dbReference type="NCBI Taxonomy" id="2748098"/>
    <lineage>
        <taxon>Bacteria</taxon>
        <taxon>Pseudomonadati</taxon>
        <taxon>Pseudomonadota</taxon>
        <taxon>Alphaproteobacteria</taxon>
        <taxon>Rhodobacterales</taxon>
        <taxon>Paracoccaceae</taxon>
        <taxon>Pikeienuella</taxon>
    </lineage>
</organism>
<keyword evidence="2" id="KW-1185">Reference proteome</keyword>